<dbReference type="OMA" id="IDKNRFM"/>
<gene>
    <name evidence="1" type="ORF">PPRIM_AZ9-3.1.T0670136</name>
</gene>
<accession>A0A8S1MSB7</accession>
<evidence type="ECO:0000313" key="1">
    <source>
        <dbReference type="EMBL" id="CAD8082202.1"/>
    </source>
</evidence>
<evidence type="ECO:0000313" key="2">
    <source>
        <dbReference type="Proteomes" id="UP000688137"/>
    </source>
</evidence>
<name>A0A8S1MSB7_PARPR</name>
<dbReference type="AlphaFoldDB" id="A0A8S1MSB7"/>
<reference evidence="1" key="1">
    <citation type="submission" date="2021-01" db="EMBL/GenBank/DDBJ databases">
        <authorList>
            <consortium name="Genoscope - CEA"/>
            <person name="William W."/>
        </authorList>
    </citation>
    <scope>NUCLEOTIDE SEQUENCE</scope>
</reference>
<dbReference type="EMBL" id="CAJJDM010000070">
    <property type="protein sequence ID" value="CAD8082202.1"/>
    <property type="molecule type" value="Genomic_DNA"/>
</dbReference>
<organism evidence="1 2">
    <name type="scientific">Paramecium primaurelia</name>
    <dbReference type="NCBI Taxonomy" id="5886"/>
    <lineage>
        <taxon>Eukaryota</taxon>
        <taxon>Sar</taxon>
        <taxon>Alveolata</taxon>
        <taxon>Ciliophora</taxon>
        <taxon>Intramacronucleata</taxon>
        <taxon>Oligohymenophorea</taxon>
        <taxon>Peniculida</taxon>
        <taxon>Parameciidae</taxon>
        <taxon>Paramecium</taxon>
    </lineage>
</organism>
<keyword evidence="2" id="KW-1185">Reference proteome</keyword>
<dbReference type="Proteomes" id="UP000688137">
    <property type="component" value="Unassembled WGS sequence"/>
</dbReference>
<sequence>MNTFNIDKNRFMKKANEKKSQKMISTNPLLILKIREEDFDDDLNSPTSPHLSIPIFSPTKFIFPTPGTSQKIK</sequence>
<comment type="caution">
    <text evidence="1">The sequence shown here is derived from an EMBL/GenBank/DDBJ whole genome shotgun (WGS) entry which is preliminary data.</text>
</comment>
<proteinExistence type="predicted"/>
<protein>
    <submittedName>
        <fullName evidence="1">Uncharacterized protein</fullName>
    </submittedName>
</protein>